<keyword evidence="2" id="KW-0964">Secreted</keyword>
<evidence type="ECO:0000259" key="10">
    <source>
        <dbReference type="PROSITE" id="PS50050"/>
    </source>
</evidence>
<comment type="caution">
    <text evidence="8">Lacks conserved residue(s) required for the propagation of feature annotation.</text>
</comment>
<name>A0A3Q3WG75_MOLML</name>
<evidence type="ECO:0000256" key="6">
    <source>
        <dbReference type="ARBA" id="ARBA00023157"/>
    </source>
</evidence>
<dbReference type="SUPFAM" id="SSF57586">
    <property type="entry name" value="TNF receptor-like"/>
    <property type="match status" value="2"/>
</dbReference>
<dbReference type="STRING" id="94237.ENSMMOP00000011202"/>
<dbReference type="InterPro" id="IPR001368">
    <property type="entry name" value="TNFR/NGFR_Cys_rich_reg"/>
</dbReference>
<feature type="domain" description="TNFR-Cys" evidence="10">
    <location>
        <begin position="70"/>
        <end position="111"/>
    </location>
</feature>
<dbReference type="AlphaFoldDB" id="A0A3Q3WG75"/>
<keyword evidence="5" id="KW-0677">Repeat</keyword>
<dbReference type="Pfam" id="PF21733">
    <property type="entry name" value="Death_3"/>
    <property type="match status" value="1"/>
</dbReference>
<feature type="chain" id="PRO_5018745698" description="TNFR-Cys domain-containing protein" evidence="9">
    <location>
        <begin position="29"/>
        <end position="299"/>
    </location>
</feature>
<dbReference type="PANTHER" id="PTHR23097">
    <property type="entry name" value="TUMOR NECROSIS FACTOR RECEPTOR SUPERFAMILY MEMBER"/>
    <property type="match status" value="1"/>
</dbReference>
<dbReference type="Ensembl" id="ENSMMOT00000011397.1">
    <property type="protein sequence ID" value="ENSMMOP00000011202.1"/>
    <property type="gene ID" value="ENSMMOG00000008641.1"/>
</dbReference>
<dbReference type="Pfam" id="PF00020">
    <property type="entry name" value="TNFR_c6"/>
    <property type="match status" value="4"/>
</dbReference>
<dbReference type="Proteomes" id="UP000261620">
    <property type="component" value="Unplaced"/>
</dbReference>
<evidence type="ECO:0000256" key="1">
    <source>
        <dbReference type="ARBA" id="ARBA00004613"/>
    </source>
</evidence>
<protein>
    <recommendedName>
        <fullName evidence="10">TNFR-Cys domain-containing protein</fullName>
    </recommendedName>
</protein>
<dbReference type="SMART" id="SM00208">
    <property type="entry name" value="TNFR"/>
    <property type="match status" value="4"/>
</dbReference>
<proteinExistence type="predicted"/>
<evidence type="ECO:0000256" key="3">
    <source>
        <dbReference type="ARBA" id="ARBA00022703"/>
    </source>
</evidence>
<evidence type="ECO:0000256" key="2">
    <source>
        <dbReference type="ARBA" id="ARBA00022525"/>
    </source>
</evidence>
<comment type="subcellular location">
    <subcellularLocation>
        <location evidence="1">Secreted</location>
    </subcellularLocation>
</comment>
<dbReference type="GO" id="GO:0006915">
    <property type="term" value="P:apoptotic process"/>
    <property type="evidence" value="ECO:0007669"/>
    <property type="project" value="UniProtKB-KW"/>
</dbReference>
<evidence type="ECO:0000256" key="7">
    <source>
        <dbReference type="ARBA" id="ARBA00023180"/>
    </source>
</evidence>
<dbReference type="PROSITE" id="PS50050">
    <property type="entry name" value="TNFR_NGFR_2"/>
    <property type="match status" value="1"/>
</dbReference>
<evidence type="ECO:0000256" key="9">
    <source>
        <dbReference type="SAM" id="SignalP"/>
    </source>
</evidence>
<reference evidence="11" key="1">
    <citation type="submission" date="2025-08" db="UniProtKB">
        <authorList>
            <consortium name="Ensembl"/>
        </authorList>
    </citation>
    <scope>IDENTIFICATION</scope>
</reference>
<dbReference type="InterPro" id="IPR048522">
    <property type="entry name" value="Death_3_fish"/>
</dbReference>
<evidence type="ECO:0000256" key="5">
    <source>
        <dbReference type="ARBA" id="ARBA00022737"/>
    </source>
</evidence>
<feature type="disulfide bond" evidence="8">
    <location>
        <begin position="71"/>
        <end position="86"/>
    </location>
</feature>
<evidence type="ECO:0000256" key="8">
    <source>
        <dbReference type="PROSITE-ProRule" id="PRU00206"/>
    </source>
</evidence>
<feature type="signal peptide" evidence="9">
    <location>
        <begin position="1"/>
        <end position="28"/>
    </location>
</feature>
<dbReference type="Gene3D" id="2.10.50.10">
    <property type="entry name" value="Tumor Necrosis Factor Receptor, subunit A, domain 2"/>
    <property type="match status" value="3"/>
</dbReference>
<dbReference type="GO" id="GO:0005576">
    <property type="term" value="C:extracellular region"/>
    <property type="evidence" value="ECO:0007669"/>
    <property type="project" value="UniProtKB-SubCell"/>
</dbReference>
<keyword evidence="12" id="KW-1185">Reference proteome</keyword>
<evidence type="ECO:0000313" key="12">
    <source>
        <dbReference type="Proteomes" id="UP000261620"/>
    </source>
</evidence>
<dbReference type="PANTHER" id="PTHR23097:SF90">
    <property type="entry name" value="TUMOR NECROSIS FACTOR RECEPTOR SUPERFAMILY MEMBER 11B"/>
    <property type="match status" value="1"/>
</dbReference>
<keyword evidence="3" id="KW-0053">Apoptosis</keyword>
<organism evidence="11 12">
    <name type="scientific">Mola mola</name>
    <name type="common">Ocean sunfish</name>
    <name type="synonym">Tetraodon mola</name>
    <dbReference type="NCBI Taxonomy" id="94237"/>
    <lineage>
        <taxon>Eukaryota</taxon>
        <taxon>Metazoa</taxon>
        <taxon>Chordata</taxon>
        <taxon>Craniata</taxon>
        <taxon>Vertebrata</taxon>
        <taxon>Euteleostomi</taxon>
        <taxon>Actinopterygii</taxon>
        <taxon>Neopterygii</taxon>
        <taxon>Teleostei</taxon>
        <taxon>Neoteleostei</taxon>
        <taxon>Acanthomorphata</taxon>
        <taxon>Eupercaria</taxon>
        <taxon>Tetraodontiformes</taxon>
        <taxon>Molidae</taxon>
        <taxon>Mola</taxon>
    </lineage>
</organism>
<keyword evidence="4 9" id="KW-0732">Signal</keyword>
<evidence type="ECO:0000256" key="4">
    <source>
        <dbReference type="ARBA" id="ARBA00022729"/>
    </source>
</evidence>
<accession>A0A3Q3WG75</accession>
<dbReference type="InterPro" id="IPR052459">
    <property type="entry name" value="TNFRSF_decoy_receptor"/>
</dbReference>
<keyword evidence="7" id="KW-0325">Glycoprotein</keyword>
<reference evidence="11" key="2">
    <citation type="submission" date="2025-09" db="UniProtKB">
        <authorList>
            <consortium name="Ensembl"/>
        </authorList>
    </citation>
    <scope>IDENTIFICATION</scope>
</reference>
<sequence length="299" mass="33446">INYMLLSLQSLLPALLLLSSVLWCDSAGDSVPTYQRKDPSTGGTLTCAKCPPGTHMVAHCTATTATQCAPCRDDHFTELWNYLPRCLYCNIFCSENQEVETECSARHNRVCRCKEGFYWSNAFCDRHAECGPGFGVQTKGTPKTNTVCEQCAEGYFSASTSALDSCVNHQECALGQVAFLNGSMYHDTVCGTSEDFAKGGELYRMFLSGFFSMHRMRLAKMKKFIARYIHKSGEERRPRAPKQRGPLMDQIKTWLSEAPVEQLKKLPHMLKATQLNSMAEKLEKALHEIQQQDPSAPSD</sequence>
<feature type="disulfide bond" evidence="8">
    <location>
        <begin position="93"/>
        <end position="111"/>
    </location>
</feature>
<keyword evidence="6 8" id="KW-1015">Disulfide bond</keyword>
<feature type="repeat" description="TNFR-Cys" evidence="8">
    <location>
        <begin position="70"/>
        <end position="111"/>
    </location>
</feature>
<evidence type="ECO:0000313" key="11">
    <source>
        <dbReference type="Ensembl" id="ENSMMOP00000011202.1"/>
    </source>
</evidence>